<name>A0A428PZ70_9HYPO</name>
<protein>
    <recommendedName>
        <fullName evidence="1">NWD NACHT-NTPase N-terminal domain-containing protein</fullName>
    </recommendedName>
</protein>
<gene>
    <name evidence="2" type="ORF">CEP51_014089</name>
</gene>
<proteinExistence type="predicted"/>
<dbReference type="AlphaFoldDB" id="A0A428PZ70"/>
<comment type="caution">
    <text evidence="2">The sequence shown here is derived from an EMBL/GenBank/DDBJ whole genome shotgun (WGS) entry which is preliminary data.</text>
</comment>
<feature type="domain" description="NWD NACHT-NTPase N-terminal" evidence="1">
    <location>
        <begin position="50"/>
        <end position="105"/>
    </location>
</feature>
<reference evidence="2 3" key="1">
    <citation type="submission" date="2017-06" db="EMBL/GenBank/DDBJ databases">
        <title>Comparative genomic analysis of Ambrosia Fusariam Clade fungi.</title>
        <authorList>
            <person name="Stajich J.E."/>
            <person name="Carrillo J."/>
            <person name="Kijimoto T."/>
            <person name="Eskalen A."/>
            <person name="O'Donnell K."/>
            <person name="Kasson M."/>
        </authorList>
    </citation>
    <scope>NUCLEOTIDE SEQUENCE [LARGE SCALE GENOMIC DNA]</scope>
    <source>
        <strain evidence="2 3">NRRL62606</strain>
    </source>
</reference>
<organism evidence="2 3">
    <name type="scientific">Fusarium floridanum</name>
    <dbReference type="NCBI Taxonomy" id="1325733"/>
    <lineage>
        <taxon>Eukaryota</taxon>
        <taxon>Fungi</taxon>
        <taxon>Dikarya</taxon>
        <taxon>Ascomycota</taxon>
        <taxon>Pezizomycotina</taxon>
        <taxon>Sordariomycetes</taxon>
        <taxon>Hypocreomycetidae</taxon>
        <taxon>Hypocreales</taxon>
        <taxon>Nectriaceae</taxon>
        <taxon>Fusarium</taxon>
        <taxon>Fusarium solani species complex</taxon>
    </lineage>
</organism>
<dbReference type="Pfam" id="PF17100">
    <property type="entry name" value="NACHT_N"/>
    <property type="match status" value="1"/>
</dbReference>
<accession>A0A428PZ70</accession>
<dbReference type="EMBL" id="NKCL01000630">
    <property type="protein sequence ID" value="RSL58325.1"/>
    <property type="molecule type" value="Genomic_DNA"/>
</dbReference>
<evidence type="ECO:0000313" key="2">
    <source>
        <dbReference type="EMBL" id="RSL58325.1"/>
    </source>
</evidence>
<evidence type="ECO:0000259" key="1">
    <source>
        <dbReference type="Pfam" id="PF17100"/>
    </source>
</evidence>
<dbReference type="InterPro" id="IPR031359">
    <property type="entry name" value="NACHT_N"/>
</dbReference>
<dbReference type="PROSITE" id="PS51257">
    <property type="entry name" value="PROKAR_LIPOPROTEIN"/>
    <property type="match status" value="1"/>
</dbReference>
<sequence length="106" mass="11643">MVAGRSPGILDSFATNTFANIISACIPTSYSTDISANAFSTYLDRFRHLAAPEAAVAWVGVCLGLEILSNPVTEARDNRKGIAYVLSRMEWYWNLVSLLLDENKAE</sequence>
<keyword evidence="3" id="KW-1185">Reference proteome</keyword>
<evidence type="ECO:0000313" key="3">
    <source>
        <dbReference type="Proteomes" id="UP000287972"/>
    </source>
</evidence>
<dbReference type="Proteomes" id="UP000287972">
    <property type="component" value="Unassembled WGS sequence"/>
</dbReference>